<evidence type="ECO:0000256" key="6">
    <source>
        <dbReference type="ARBA" id="ARBA00023002"/>
    </source>
</evidence>
<dbReference type="EMBL" id="LT934117">
    <property type="protein sequence ID" value="VAH86796.1"/>
    <property type="molecule type" value="Genomic_DNA"/>
</dbReference>
<protein>
    <recommendedName>
        <fullName evidence="7">Flavin-containing monooxygenase</fullName>
        <ecNumber evidence="7">1.-.-.-</ecNumber>
    </recommendedName>
</protein>
<evidence type="ECO:0000256" key="2">
    <source>
        <dbReference type="ARBA" id="ARBA00009183"/>
    </source>
</evidence>
<dbReference type="Pfam" id="PF00743">
    <property type="entry name" value="FMO-like"/>
    <property type="match status" value="1"/>
</dbReference>
<accession>A0A9R0VVF8</accession>
<keyword evidence="10" id="KW-1185">Reference proteome</keyword>
<keyword evidence="4 7" id="KW-0274">FAD</keyword>
<dbReference type="InterPro" id="IPR000960">
    <property type="entry name" value="Flavin_mOase"/>
</dbReference>
<organism evidence="9 10">
    <name type="scientific">Triticum turgidum subsp. durum</name>
    <name type="common">Durum wheat</name>
    <name type="synonym">Triticum durum</name>
    <dbReference type="NCBI Taxonomy" id="4567"/>
    <lineage>
        <taxon>Eukaryota</taxon>
        <taxon>Viridiplantae</taxon>
        <taxon>Streptophyta</taxon>
        <taxon>Embryophyta</taxon>
        <taxon>Tracheophyta</taxon>
        <taxon>Spermatophyta</taxon>
        <taxon>Magnoliopsida</taxon>
        <taxon>Liliopsida</taxon>
        <taxon>Poales</taxon>
        <taxon>Poaceae</taxon>
        <taxon>BOP clade</taxon>
        <taxon>Pooideae</taxon>
        <taxon>Triticodae</taxon>
        <taxon>Triticeae</taxon>
        <taxon>Triticinae</taxon>
        <taxon>Triticum</taxon>
    </lineage>
</organism>
<dbReference type="PIRSF" id="PIRSF000332">
    <property type="entry name" value="FMO"/>
    <property type="match status" value="1"/>
</dbReference>
<name>A0A9R0VVF8_TRITD</name>
<proteinExistence type="inferred from homology"/>
<comment type="cofactor">
    <cofactor evidence="1 7">
        <name>FAD</name>
        <dbReference type="ChEBI" id="CHEBI:57692"/>
    </cofactor>
</comment>
<keyword evidence="3 7" id="KW-0285">Flavoprotein</keyword>
<dbReference type="AlphaFoldDB" id="A0A9R0VVF8"/>
<dbReference type="GO" id="GO:0050661">
    <property type="term" value="F:NADP binding"/>
    <property type="evidence" value="ECO:0007669"/>
    <property type="project" value="InterPro"/>
</dbReference>
<keyword evidence="6 7" id="KW-0560">Oxidoreductase</keyword>
<dbReference type="Proteomes" id="UP000324705">
    <property type="component" value="Chromosome 4A"/>
</dbReference>
<sequence>MHAMQGAGSSDMQGPSASFMQSKIPINTLKPSSYRHQQAVLSCTHINRSQVHHTHSQSSIHHLESSRAMAQGQAARATREAVPTVSRVAIIGSGMSGLAAAKQLAAYDPVVFEATPSVGGVWKHCVYRTTRLQTPRANYEFSDYSWRNRDDPAFPTHTEVVDYLEDYADEFDLWRYISFGSKVVDIKFLGGVEAGFTEQWSGTSKAPLRGKPTWEVGVATGGSDTVQYYKFEFVVMCTGKYGDVPRMPVFPPGKGPEVFKGTVMHSLDYCKLSEEETVELMRGKKVVAVGYKKSAIDLANECAQANQGEDGQACTMLVRTLHWMVPSYSIWGLPFFLFYSTRFSQFFYERPNQGFFRSLLCRLTSPLRAGVSKFIESYLSWKLPLAKYGLTPDHRFVEDYASCQLAFLPEGFFDMADRGLLRFKRAPDGWWLSENGVVLKDGTEVEADLVFLATGFEGTDKLREVLPKPFRGVLVNKSSMIPLYHGTIHPLIPNMAFVGFVESASNLRTSELRCRWLAGLLEGRFELPTVKAMMGHVASEADAMRRTTRFYRRHCISTYSIHDKDGMSADLSSATLRKANWIAELLAPNNKQDY</sequence>
<evidence type="ECO:0000256" key="8">
    <source>
        <dbReference type="SAM" id="MobiDB-lite"/>
    </source>
</evidence>
<gene>
    <name evidence="9" type="ORF">TRITD_4Av1G000060</name>
</gene>
<comment type="similarity">
    <text evidence="2 7">Belongs to the FMO family.</text>
</comment>
<dbReference type="GO" id="GO:0050660">
    <property type="term" value="F:flavin adenine dinucleotide binding"/>
    <property type="evidence" value="ECO:0007669"/>
    <property type="project" value="InterPro"/>
</dbReference>
<evidence type="ECO:0000256" key="4">
    <source>
        <dbReference type="ARBA" id="ARBA00022827"/>
    </source>
</evidence>
<keyword evidence="5" id="KW-0521">NADP</keyword>
<dbReference type="Gene3D" id="3.50.50.60">
    <property type="entry name" value="FAD/NAD(P)-binding domain"/>
    <property type="match status" value="3"/>
</dbReference>
<dbReference type="SUPFAM" id="SSF51905">
    <property type="entry name" value="FAD/NAD(P)-binding domain"/>
    <property type="match status" value="2"/>
</dbReference>
<evidence type="ECO:0000256" key="7">
    <source>
        <dbReference type="RuleBase" id="RU361177"/>
    </source>
</evidence>
<dbReference type="PANTHER" id="PTHR23023">
    <property type="entry name" value="DIMETHYLANILINE MONOOXYGENASE"/>
    <property type="match status" value="1"/>
</dbReference>
<keyword evidence="7" id="KW-0503">Monooxygenase</keyword>
<evidence type="ECO:0000256" key="1">
    <source>
        <dbReference type="ARBA" id="ARBA00001974"/>
    </source>
</evidence>
<dbReference type="InterPro" id="IPR050346">
    <property type="entry name" value="FMO-like"/>
</dbReference>
<reference evidence="9 10" key="1">
    <citation type="submission" date="2017-09" db="EMBL/GenBank/DDBJ databases">
        <authorList>
            <consortium name="International Durum Wheat Genome Sequencing Consortium (IDWGSC)"/>
            <person name="Milanesi L."/>
        </authorList>
    </citation>
    <scope>NUCLEOTIDE SEQUENCE [LARGE SCALE GENOMIC DNA]</scope>
    <source>
        <strain evidence="10">cv. Svevo</strain>
    </source>
</reference>
<feature type="region of interest" description="Disordered" evidence="8">
    <location>
        <begin position="50"/>
        <end position="78"/>
    </location>
</feature>
<dbReference type="FunFam" id="3.50.50.60:FF:000167">
    <property type="entry name" value="Flavin-containing monooxygenase"/>
    <property type="match status" value="1"/>
</dbReference>
<dbReference type="GO" id="GO:0004499">
    <property type="term" value="F:N,N-dimethylaniline monooxygenase activity"/>
    <property type="evidence" value="ECO:0007669"/>
    <property type="project" value="InterPro"/>
</dbReference>
<dbReference type="InterPro" id="IPR036188">
    <property type="entry name" value="FAD/NAD-bd_sf"/>
</dbReference>
<dbReference type="EC" id="1.-.-.-" evidence="7"/>
<evidence type="ECO:0000256" key="3">
    <source>
        <dbReference type="ARBA" id="ARBA00022630"/>
    </source>
</evidence>
<evidence type="ECO:0000313" key="9">
    <source>
        <dbReference type="EMBL" id="VAH86796.1"/>
    </source>
</evidence>
<evidence type="ECO:0000313" key="10">
    <source>
        <dbReference type="Proteomes" id="UP000324705"/>
    </source>
</evidence>
<evidence type="ECO:0000256" key="5">
    <source>
        <dbReference type="ARBA" id="ARBA00022857"/>
    </source>
</evidence>
<dbReference type="OMA" id="HAMQGAG"/>
<dbReference type="InterPro" id="IPR020946">
    <property type="entry name" value="Flavin_mOase-like"/>
</dbReference>
<dbReference type="Gramene" id="TRITD4Av1G000060.1">
    <property type="protein sequence ID" value="TRITD4Av1G000060.1"/>
    <property type="gene ID" value="TRITD4Av1G000060"/>
</dbReference>